<proteinExistence type="predicted"/>
<keyword evidence="3" id="KW-0472">Membrane</keyword>
<keyword evidence="9" id="KW-1185">Reference proteome</keyword>
<dbReference type="Pfam" id="PF13627">
    <property type="entry name" value="LptM_cons"/>
    <property type="match status" value="1"/>
</dbReference>
<protein>
    <recommendedName>
        <fullName evidence="10">Lipoprotein</fullName>
    </recommendedName>
</protein>
<keyword evidence="6" id="KW-0449">Lipoprotein</keyword>
<evidence type="ECO:0008006" key="10">
    <source>
        <dbReference type="Google" id="ProtNLM"/>
    </source>
</evidence>
<reference evidence="8" key="1">
    <citation type="submission" date="2006-03" db="EMBL/GenBank/DDBJ databases">
        <title>Complete sequence of chromosome of Psychrobacter cryohalolentis K5.</title>
        <authorList>
            <consortium name="US DOE Joint Genome Institute"/>
            <person name="Copeland A."/>
            <person name="Lucas S."/>
            <person name="Lapidus A."/>
            <person name="Barry K."/>
            <person name="Detter J.C."/>
            <person name="Glavina del Rio T."/>
            <person name="Hammon N."/>
            <person name="Israni S."/>
            <person name="Dalin E."/>
            <person name="Tice H."/>
            <person name="Pitluck S."/>
            <person name="Brettin T."/>
            <person name="Bruce D."/>
            <person name="Han C."/>
            <person name="Tapia R."/>
            <person name="Sims D.R."/>
            <person name="Gilna P."/>
            <person name="Schmutz J."/>
            <person name="Larimer F."/>
            <person name="Land M."/>
            <person name="Hauser L."/>
            <person name="Kyrpides N."/>
            <person name="Kim E."/>
            <person name="Richardson P."/>
        </authorList>
    </citation>
    <scope>NUCLEOTIDE SEQUENCE</scope>
    <source>
        <strain evidence="8">K5</strain>
    </source>
</reference>
<dbReference type="EMBL" id="CP000323">
    <property type="protein sequence ID" value="ABE74002.1"/>
    <property type="molecule type" value="Genomic_DNA"/>
</dbReference>
<dbReference type="KEGG" id="pcr:Pcryo_0218"/>
<dbReference type="GO" id="GO:0009279">
    <property type="term" value="C:cell outer membrane"/>
    <property type="evidence" value="ECO:0007669"/>
    <property type="project" value="UniProtKB-SubCell"/>
</dbReference>
<accession>Q1QEA1</accession>
<dbReference type="RefSeq" id="WP_011512591.1">
    <property type="nucleotide sequence ID" value="NC_007969.1"/>
</dbReference>
<comment type="subcellular location">
    <subcellularLocation>
        <location evidence="1">Cell outer membrane</location>
        <topology evidence="1">Lipid-anchor</topology>
    </subcellularLocation>
</comment>
<evidence type="ECO:0000256" key="2">
    <source>
        <dbReference type="ARBA" id="ARBA00022729"/>
    </source>
</evidence>
<evidence type="ECO:0000256" key="3">
    <source>
        <dbReference type="ARBA" id="ARBA00023136"/>
    </source>
</evidence>
<evidence type="ECO:0000313" key="9">
    <source>
        <dbReference type="Proteomes" id="UP000002425"/>
    </source>
</evidence>
<evidence type="ECO:0000256" key="6">
    <source>
        <dbReference type="ARBA" id="ARBA00023288"/>
    </source>
</evidence>
<name>Q1QEA1_PSYCK</name>
<dbReference type="InterPro" id="IPR032831">
    <property type="entry name" value="LptM_cons"/>
</dbReference>
<dbReference type="HOGENOM" id="CLU_151953_0_0_6"/>
<evidence type="ECO:0000256" key="4">
    <source>
        <dbReference type="ARBA" id="ARBA00023139"/>
    </source>
</evidence>
<keyword evidence="4" id="KW-0564">Palmitate</keyword>
<keyword evidence="2" id="KW-0732">Signal</keyword>
<dbReference type="Proteomes" id="UP000002425">
    <property type="component" value="Chromosome"/>
</dbReference>
<gene>
    <name evidence="8" type="ordered locus">Pcryo_0218</name>
</gene>
<keyword evidence="5" id="KW-0998">Cell outer membrane</keyword>
<feature type="region of interest" description="Disordered" evidence="7">
    <location>
        <begin position="83"/>
        <end position="103"/>
    </location>
</feature>
<evidence type="ECO:0000256" key="5">
    <source>
        <dbReference type="ARBA" id="ARBA00023237"/>
    </source>
</evidence>
<evidence type="ECO:0000256" key="7">
    <source>
        <dbReference type="SAM" id="MobiDB-lite"/>
    </source>
</evidence>
<dbReference type="AlphaFoldDB" id="Q1QEA1"/>
<dbReference type="NCBIfam" id="NF047847">
    <property type="entry name" value="SS_mature_LptM"/>
    <property type="match status" value="1"/>
</dbReference>
<evidence type="ECO:0000256" key="1">
    <source>
        <dbReference type="ARBA" id="ARBA00004459"/>
    </source>
</evidence>
<sequence length="103" mass="11114">MFTTRYTSKPKHSQTVGSAIRHNMYNIMLGTSITIASAALLVGCGQKGDLYLVDAGSKAVRDSTAILDSGSNPQDTAFAKIDSDQQNTENFQLPEPSNDPNDY</sequence>
<evidence type="ECO:0000313" key="8">
    <source>
        <dbReference type="EMBL" id="ABE74002.1"/>
    </source>
</evidence>
<organism evidence="8 9">
    <name type="scientific">Psychrobacter cryohalolentis (strain ATCC BAA-1226 / DSM 17306 / VKM B-2378 / K5)</name>
    <dbReference type="NCBI Taxonomy" id="335284"/>
    <lineage>
        <taxon>Bacteria</taxon>
        <taxon>Pseudomonadati</taxon>
        <taxon>Pseudomonadota</taxon>
        <taxon>Gammaproteobacteria</taxon>
        <taxon>Moraxellales</taxon>
        <taxon>Moraxellaceae</taxon>
        <taxon>Psychrobacter</taxon>
    </lineage>
</organism>